<keyword evidence="2" id="KW-1185">Reference proteome</keyword>
<name>A0A1A3N1P5_MYCAS</name>
<dbReference type="SUPFAM" id="SSF56634">
    <property type="entry name" value="Heme-dependent catalase-like"/>
    <property type="match status" value="1"/>
</dbReference>
<comment type="caution">
    <text evidence="1">The sequence shown here is derived from an EMBL/GenBank/DDBJ whole genome shotgun (WGS) entry which is preliminary data.</text>
</comment>
<dbReference type="EMBL" id="LZLQ01000080">
    <property type="protein sequence ID" value="OBK15711.1"/>
    <property type="molecule type" value="Genomic_DNA"/>
</dbReference>
<sequence>MFFCSENGNPELVKVSDLSDLIALPFQWGSAIRGKRFFHPIGVVAEGSIERIAPENFGLPIPSCDVIARFSKATGTPAALPDFIGLAIRVPSGPAQAKPWDILLVSAGSGVVTRAVALRPVTSWSGQNLTTLMPLNYDGQKWWLRARIETQIDGTGVSLDDVRERISHGGVDVAIEQAQGSSDFETLGRLRLDKLADLQPGEDVSFDPVLNTAPGVKLFPGWLADLRASAYARSRDGRDADDSGDTK</sequence>
<proteinExistence type="predicted"/>
<evidence type="ECO:0000313" key="2">
    <source>
        <dbReference type="Proteomes" id="UP000093629"/>
    </source>
</evidence>
<dbReference type="InterPro" id="IPR020835">
    <property type="entry name" value="Catalase_sf"/>
</dbReference>
<dbReference type="OrthoDB" id="3368165at2"/>
<gene>
    <name evidence="1" type="ORF">A5636_05035</name>
</gene>
<dbReference type="AlphaFoldDB" id="A0A1A3N1P5"/>
<dbReference type="GO" id="GO:0020037">
    <property type="term" value="F:heme binding"/>
    <property type="evidence" value="ECO:0007669"/>
    <property type="project" value="InterPro"/>
</dbReference>
<protein>
    <submittedName>
        <fullName evidence="1">Phosphodiesterase</fullName>
    </submittedName>
</protein>
<reference evidence="1 2" key="1">
    <citation type="submission" date="2016-06" db="EMBL/GenBank/DDBJ databases">
        <authorList>
            <person name="Kjaerup R.B."/>
            <person name="Dalgaard T.S."/>
            <person name="Juul-Madsen H.R."/>
        </authorList>
    </citation>
    <scope>NUCLEOTIDE SEQUENCE [LARGE SCALE GENOMIC DNA]</scope>
    <source>
        <strain evidence="1 2">1245139.5</strain>
    </source>
</reference>
<dbReference type="Proteomes" id="UP000093629">
    <property type="component" value="Unassembled WGS sequence"/>
</dbReference>
<accession>A0A1A3N1P5</accession>
<organism evidence="1 2">
    <name type="scientific">Mycobacterium asiaticum</name>
    <dbReference type="NCBI Taxonomy" id="1790"/>
    <lineage>
        <taxon>Bacteria</taxon>
        <taxon>Bacillati</taxon>
        <taxon>Actinomycetota</taxon>
        <taxon>Actinomycetes</taxon>
        <taxon>Mycobacteriales</taxon>
        <taxon>Mycobacteriaceae</taxon>
        <taxon>Mycobacterium</taxon>
    </lineage>
</organism>
<evidence type="ECO:0000313" key="1">
    <source>
        <dbReference type="EMBL" id="OBK15711.1"/>
    </source>
</evidence>